<evidence type="ECO:0000256" key="1">
    <source>
        <dbReference type="ARBA" id="ARBA00004294"/>
    </source>
</evidence>
<dbReference type="Pfam" id="PF16026">
    <property type="entry name" value="MIEAP"/>
    <property type="match status" value="1"/>
</dbReference>
<dbReference type="GO" id="GO:0005741">
    <property type="term" value="C:mitochondrial outer membrane"/>
    <property type="evidence" value="ECO:0007669"/>
    <property type="project" value="UniProtKB-SubCell"/>
</dbReference>
<feature type="coiled-coil region" evidence="13">
    <location>
        <begin position="474"/>
        <end position="522"/>
    </location>
</feature>
<comment type="caution">
    <text evidence="16">The sequence shown here is derived from an EMBL/GenBank/DDBJ whole genome shotgun (WGS) entry which is preliminary data.</text>
</comment>
<dbReference type="OrthoDB" id="6047381at2759"/>
<evidence type="ECO:0000313" key="17">
    <source>
        <dbReference type="Proteomes" id="UP000242188"/>
    </source>
</evidence>
<feature type="compositionally biased region" description="Acidic residues" evidence="14">
    <location>
        <begin position="360"/>
        <end position="377"/>
    </location>
</feature>
<dbReference type="GO" id="GO:0035695">
    <property type="term" value="P:mitophagy by internal vacuole formation"/>
    <property type="evidence" value="ECO:0007669"/>
    <property type="project" value="TreeGrafter"/>
</dbReference>
<feature type="region of interest" description="Disordered" evidence="14">
    <location>
        <begin position="360"/>
        <end position="379"/>
    </location>
</feature>
<feature type="compositionally biased region" description="Polar residues" evidence="14">
    <location>
        <begin position="406"/>
        <end position="417"/>
    </location>
</feature>
<dbReference type="PANTHER" id="PTHR21771:SF1">
    <property type="entry name" value="MITOCHONDRIA-EATING PROTEIN"/>
    <property type="match status" value="1"/>
</dbReference>
<evidence type="ECO:0000256" key="12">
    <source>
        <dbReference type="ARBA" id="ARBA00032687"/>
    </source>
</evidence>
<feature type="region of interest" description="Disordered" evidence="14">
    <location>
        <begin position="1"/>
        <end position="24"/>
    </location>
</feature>
<dbReference type="EMBL" id="NEDP02005386">
    <property type="protein sequence ID" value="OWF41479.1"/>
    <property type="molecule type" value="Genomic_DNA"/>
</dbReference>
<evidence type="ECO:0000256" key="5">
    <source>
        <dbReference type="ARBA" id="ARBA00019863"/>
    </source>
</evidence>
<keyword evidence="8 13" id="KW-0175">Coiled coil</keyword>
<evidence type="ECO:0000256" key="2">
    <source>
        <dbReference type="ARBA" id="ARBA00004305"/>
    </source>
</evidence>
<organism evidence="16 17">
    <name type="scientific">Mizuhopecten yessoensis</name>
    <name type="common">Japanese scallop</name>
    <name type="synonym">Patinopecten yessoensis</name>
    <dbReference type="NCBI Taxonomy" id="6573"/>
    <lineage>
        <taxon>Eukaryota</taxon>
        <taxon>Metazoa</taxon>
        <taxon>Spiralia</taxon>
        <taxon>Lophotrochozoa</taxon>
        <taxon>Mollusca</taxon>
        <taxon>Bivalvia</taxon>
        <taxon>Autobranchia</taxon>
        <taxon>Pteriomorphia</taxon>
        <taxon>Pectinida</taxon>
        <taxon>Pectinoidea</taxon>
        <taxon>Pectinidae</taxon>
        <taxon>Mizuhopecten</taxon>
    </lineage>
</organism>
<gene>
    <name evidence="16" type="ORF">KP79_PYT17368</name>
</gene>
<dbReference type="Proteomes" id="UP000242188">
    <property type="component" value="Unassembled WGS sequence"/>
</dbReference>
<evidence type="ECO:0000256" key="10">
    <source>
        <dbReference type="ARBA" id="ARBA00023128"/>
    </source>
</evidence>
<feature type="domain" description="Mitochondria-eating protein C-terminal" evidence="15">
    <location>
        <begin position="543"/>
        <end position="741"/>
    </location>
</feature>
<evidence type="ECO:0000256" key="7">
    <source>
        <dbReference type="ARBA" id="ARBA00022787"/>
    </source>
</evidence>
<sequence length="741" mass="84045">MPSFTMLSETESSSSGSGRMERIKPEKIPRQRVQKIWRNVRWATGFPDETVHVEANDITPHVALRKVALLFETKKYDECATIIRKMNYVTLGSILAEVPLEVLYDSMPYSLAILEALYVKLYESNNESFPKDQLCLDQLLKRMVVCFAKLSHNSTKTEKYDIKYYPSCRNILRVVLSVEPQVKRQTRQKRRALDRCLKHLGRHGLVDCSNGHLMQLHDAMKLQLEQIVSNYRSALLTLDELSLVTTKHPASSSVSFGKAPSAASHQRLMQMTRTDVQSRIIKNKTLYNIVEPTLTNQCLKKLMTILEKRIEYDKLALFHDTELRKLCEGLSEETSMCMTLRLFAEGYGVVCQLLKEVSDDEEGVSEDDGGQSTDDELLSPITHMDRIKTLPGQMNGFHNYRGSGGSTSRLRNGTGRKNTGLRPSIISGPFPVKPDQNGIRNGHANLVPHSLQYTVIPVLNGETNHTASNSDHVVTNGRHESDQQKLEIERLEREVDHLRTELQNSNEIIERLQEREVELNTRLANVAPPSIEETGNGFALSQEWVGHYAALYSHGRLDAMATLDRLKPLDNLMALKDKIIFSVMVLAFRATQQSVHEIRGKLRHLLNLPHPDIRSKAQIPVQQQMDCQIGQYLTATADNFDLSDVIQEVCSQIYATLFDYPCLKECDGLRDYVTSCVRVAWGLTVQNPPYFLSYDSRRFNPNLHTREETCGNQNQDIFSFTWPALTEGYGGPVVHKGIVIT</sequence>
<keyword evidence="7" id="KW-1000">Mitochondrion outer membrane</keyword>
<evidence type="ECO:0000256" key="13">
    <source>
        <dbReference type="SAM" id="Coils"/>
    </source>
</evidence>
<keyword evidence="11" id="KW-0472">Membrane</keyword>
<dbReference type="GO" id="GO:0035694">
    <property type="term" value="P:mitochondrial protein catabolic process"/>
    <property type="evidence" value="ECO:0007669"/>
    <property type="project" value="InterPro"/>
</dbReference>
<dbReference type="InterPro" id="IPR026169">
    <property type="entry name" value="MIEAP"/>
</dbReference>
<evidence type="ECO:0000256" key="9">
    <source>
        <dbReference type="ARBA" id="ARBA00023121"/>
    </source>
</evidence>
<keyword evidence="6" id="KW-0963">Cytoplasm</keyword>
<accession>A0A210PYF9</accession>
<dbReference type="GO" id="GO:0005759">
    <property type="term" value="C:mitochondrial matrix"/>
    <property type="evidence" value="ECO:0007669"/>
    <property type="project" value="UniProtKB-SubCell"/>
</dbReference>
<feature type="compositionally biased region" description="Low complexity" evidence="14">
    <location>
        <begin position="8"/>
        <end position="18"/>
    </location>
</feature>
<dbReference type="InterPro" id="IPR031981">
    <property type="entry name" value="MIEAP_C"/>
</dbReference>
<evidence type="ECO:0000256" key="4">
    <source>
        <dbReference type="ARBA" id="ARBA00008233"/>
    </source>
</evidence>
<evidence type="ECO:0000256" key="8">
    <source>
        <dbReference type="ARBA" id="ARBA00023054"/>
    </source>
</evidence>
<dbReference type="PANTHER" id="PTHR21771">
    <property type="entry name" value="MITOCHONDRIA-EATING PROTEIN-RELATED"/>
    <property type="match status" value="1"/>
</dbReference>
<feature type="region of interest" description="Disordered" evidence="14">
    <location>
        <begin position="392"/>
        <end position="431"/>
    </location>
</feature>
<reference evidence="16 17" key="1">
    <citation type="journal article" date="2017" name="Nat. Ecol. Evol.">
        <title>Scallop genome provides insights into evolution of bilaterian karyotype and development.</title>
        <authorList>
            <person name="Wang S."/>
            <person name="Zhang J."/>
            <person name="Jiao W."/>
            <person name="Li J."/>
            <person name="Xun X."/>
            <person name="Sun Y."/>
            <person name="Guo X."/>
            <person name="Huan P."/>
            <person name="Dong B."/>
            <person name="Zhang L."/>
            <person name="Hu X."/>
            <person name="Sun X."/>
            <person name="Wang J."/>
            <person name="Zhao C."/>
            <person name="Wang Y."/>
            <person name="Wang D."/>
            <person name="Huang X."/>
            <person name="Wang R."/>
            <person name="Lv J."/>
            <person name="Li Y."/>
            <person name="Zhang Z."/>
            <person name="Liu B."/>
            <person name="Lu W."/>
            <person name="Hui Y."/>
            <person name="Liang J."/>
            <person name="Zhou Z."/>
            <person name="Hou R."/>
            <person name="Li X."/>
            <person name="Liu Y."/>
            <person name="Li H."/>
            <person name="Ning X."/>
            <person name="Lin Y."/>
            <person name="Zhao L."/>
            <person name="Xing Q."/>
            <person name="Dou J."/>
            <person name="Li Y."/>
            <person name="Mao J."/>
            <person name="Guo H."/>
            <person name="Dou H."/>
            <person name="Li T."/>
            <person name="Mu C."/>
            <person name="Jiang W."/>
            <person name="Fu Q."/>
            <person name="Fu X."/>
            <person name="Miao Y."/>
            <person name="Liu J."/>
            <person name="Yu Q."/>
            <person name="Li R."/>
            <person name="Liao H."/>
            <person name="Li X."/>
            <person name="Kong Y."/>
            <person name="Jiang Z."/>
            <person name="Chourrout D."/>
            <person name="Li R."/>
            <person name="Bao Z."/>
        </authorList>
    </citation>
    <scope>NUCLEOTIDE SEQUENCE [LARGE SCALE GENOMIC DNA]</scope>
    <source>
        <strain evidence="16 17">PY_sf001</strain>
    </source>
</reference>
<dbReference type="AlphaFoldDB" id="A0A210PYF9"/>
<keyword evidence="9" id="KW-0446">Lipid-binding</keyword>
<name>A0A210PYF9_MIZYE</name>
<evidence type="ECO:0000256" key="6">
    <source>
        <dbReference type="ARBA" id="ARBA00022490"/>
    </source>
</evidence>
<dbReference type="GO" id="GO:0008289">
    <property type="term" value="F:lipid binding"/>
    <property type="evidence" value="ECO:0007669"/>
    <property type="project" value="UniProtKB-KW"/>
</dbReference>
<keyword evidence="10" id="KW-0496">Mitochondrion</keyword>
<evidence type="ECO:0000313" key="16">
    <source>
        <dbReference type="EMBL" id="OWF41479.1"/>
    </source>
</evidence>
<evidence type="ECO:0000256" key="14">
    <source>
        <dbReference type="SAM" id="MobiDB-lite"/>
    </source>
</evidence>
<keyword evidence="17" id="KW-1185">Reference proteome</keyword>
<comment type="subcellular location">
    <subcellularLocation>
        <location evidence="3">Cytoplasm</location>
    </subcellularLocation>
    <subcellularLocation>
        <location evidence="2">Mitochondrion matrix</location>
    </subcellularLocation>
    <subcellularLocation>
        <location evidence="1">Mitochondrion outer membrane</location>
    </subcellularLocation>
</comment>
<protein>
    <recommendedName>
        <fullName evidence="5">Mitochondria-eating protein</fullName>
    </recommendedName>
    <alternativeName>
        <fullName evidence="12">Spermatogenesis-associated protein 18</fullName>
    </alternativeName>
</protein>
<evidence type="ECO:0000256" key="11">
    <source>
        <dbReference type="ARBA" id="ARBA00023136"/>
    </source>
</evidence>
<proteinExistence type="inferred from homology"/>
<evidence type="ECO:0000256" key="3">
    <source>
        <dbReference type="ARBA" id="ARBA00004496"/>
    </source>
</evidence>
<comment type="similarity">
    <text evidence="4">Belongs to the MIEAP family.</text>
</comment>
<evidence type="ECO:0000259" key="15">
    <source>
        <dbReference type="Pfam" id="PF16026"/>
    </source>
</evidence>